<evidence type="ECO:0000259" key="8">
    <source>
        <dbReference type="SMART" id="SM01332"/>
    </source>
</evidence>
<dbReference type="InterPro" id="IPR039361">
    <property type="entry name" value="Cyclin"/>
</dbReference>
<dbReference type="FunFam" id="1.10.472.10:FF:000040">
    <property type="entry name" value="D6-type cyclin"/>
    <property type="match status" value="1"/>
</dbReference>
<dbReference type="Gene3D" id="1.10.472.10">
    <property type="entry name" value="Cyclin-like"/>
    <property type="match status" value="2"/>
</dbReference>
<dbReference type="CDD" id="cd20543">
    <property type="entry name" value="CYCLIN_AtCycD-like_rpt1"/>
    <property type="match status" value="1"/>
</dbReference>
<dbReference type="SMART" id="SM01332">
    <property type="entry name" value="Cyclin_C"/>
    <property type="match status" value="1"/>
</dbReference>
<dbReference type="CDD" id="cd20544">
    <property type="entry name" value="CYCLIN_AtCycD-like_rpt2"/>
    <property type="match status" value="1"/>
</dbReference>
<dbReference type="FunFam" id="1.10.472.10:FF:000060">
    <property type="entry name" value="D6-type cyclin"/>
    <property type="match status" value="1"/>
</dbReference>
<name>A0ABD3TPS2_9LAMI</name>
<reference evidence="9 10" key="1">
    <citation type="submission" date="2024-12" db="EMBL/GenBank/DDBJ databases">
        <title>The unique morphological basis and parallel evolutionary history of personate flowers in Penstemon.</title>
        <authorList>
            <person name="Depatie T.H."/>
            <person name="Wessinger C.A."/>
        </authorList>
    </citation>
    <scope>NUCLEOTIDE SEQUENCE [LARGE SCALE GENOMIC DNA]</scope>
    <source>
        <strain evidence="9">WTNN_2</strain>
        <tissue evidence="9">Leaf</tissue>
    </source>
</reference>
<evidence type="ECO:0000256" key="3">
    <source>
        <dbReference type="ARBA" id="ARBA00023127"/>
    </source>
</evidence>
<keyword evidence="2" id="KW-0132">Cell division</keyword>
<feature type="region of interest" description="Disordered" evidence="6">
    <location>
        <begin position="331"/>
        <end position="351"/>
    </location>
</feature>
<keyword evidence="3 5" id="KW-0195">Cyclin</keyword>
<dbReference type="SUPFAM" id="SSF47954">
    <property type="entry name" value="Cyclin-like"/>
    <property type="match status" value="2"/>
</dbReference>
<evidence type="ECO:0000256" key="6">
    <source>
        <dbReference type="SAM" id="MobiDB-lite"/>
    </source>
</evidence>
<feature type="domain" description="Cyclin-like" evidence="7">
    <location>
        <begin position="95"/>
        <end position="183"/>
    </location>
</feature>
<dbReference type="EMBL" id="JBJXBP010000003">
    <property type="protein sequence ID" value="KAL3838631.1"/>
    <property type="molecule type" value="Genomic_DNA"/>
</dbReference>
<evidence type="ECO:0000313" key="9">
    <source>
        <dbReference type="EMBL" id="KAL3838631.1"/>
    </source>
</evidence>
<dbReference type="InterPro" id="IPR004367">
    <property type="entry name" value="Cyclin_C-dom"/>
</dbReference>
<dbReference type="InterPro" id="IPR006671">
    <property type="entry name" value="Cyclin_N"/>
</dbReference>
<sequence length="351" mass="39634">MANNNNFDCSSTNLLCNEETRGLNFDVHDEVQSLNNQNQIDVGSNAEQLIRLPCLSEECITWMLQKEKEHFGRNDYLNNYLNGVLEFRFRREAIDWMFKACNYYNFGESTLYTATTYFDRFLSVYQSPGDITWAIQLAAVVCLSLAAKIEEVNVPFTVDLQAVEPRFMFEGKTLQRMELMVLNKLKWEIKAYTPFNFLDYYLRKLNHGEFPSEKLITRSIQIILITIQGIQFLEFWPSEIAAAVATYVSSEIQVIDIDNVASTFMGVEKENVVKCFELIQDLLSSSYSSGSSSGSISSIITTAGNATSSSVSSGVNSPSGVLDDAIFSYKSDEKSVESSPTSPQSKRRKLD</sequence>
<evidence type="ECO:0000256" key="5">
    <source>
        <dbReference type="RuleBase" id="RU000383"/>
    </source>
</evidence>
<accession>A0ABD3TPS2</accession>
<comment type="similarity">
    <text evidence="1">Belongs to the cyclin family. Cyclin D subfamily.</text>
</comment>
<evidence type="ECO:0000256" key="1">
    <source>
        <dbReference type="ARBA" id="ARBA00009065"/>
    </source>
</evidence>
<evidence type="ECO:0000259" key="7">
    <source>
        <dbReference type="SMART" id="SM00385"/>
    </source>
</evidence>
<dbReference type="Pfam" id="PF02984">
    <property type="entry name" value="Cyclin_C"/>
    <property type="match status" value="1"/>
</dbReference>
<evidence type="ECO:0000256" key="2">
    <source>
        <dbReference type="ARBA" id="ARBA00022618"/>
    </source>
</evidence>
<protein>
    <submittedName>
        <fullName evidence="9">Uncharacterized protein</fullName>
    </submittedName>
</protein>
<dbReference type="Proteomes" id="UP001634393">
    <property type="component" value="Unassembled WGS sequence"/>
</dbReference>
<dbReference type="InterPro" id="IPR013763">
    <property type="entry name" value="Cyclin-like_dom"/>
</dbReference>
<evidence type="ECO:0000313" key="10">
    <source>
        <dbReference type="Proteomes" id="UP001634393"/>
    </source>
</evidence>
<dbReference type="InterPro" id="IPR036915">
    <property type="entry name" value="Cyclin-like_sf"/>
</dbReference>
<organism evidence="9 10">
    <name type="scientific">Penstemon smallii</name>
    <dbReference type="NCBI Taxonomy" id="265156"/>
    <lineage>
        <taxon>Eukaryota</taxon>
        <taxon>Viridiplantae</taxon>
        <taxon>Streptophyta</taxon>
        <taxon>Embryophyta</taxon>
        <taxon>Tracheophyta</taxon>
        <taxon>Spermatophyta</taxon>
        <taxon>Magnoliopsida</taxon>
        <taxon>eudicotyledons</taxon>
        <taxon>Gunneridae</taxon>
        <taxon>Pentapetalae</taxon>
        <taxon>asterids</taxon>
        <taxon>lamiids</taxon>
        <taxon>Lamiales</taxon>
        <taxon>Plantaginaceae</taxon>
        <taxon>Cheloneae</taxon>
        <taxon>Penstemon</taxon>
    </lineage>
</organism>
<feature type="domain" description="Cyclin C-terminal" evidence="8">
    <location>
        <begin position="192"/>
        <end position="317"/>
    </location>
</feature>
<dbReference type="SMART" id="SM00385">
    <property type="entry name" value="CYCLIN"/>
    <property type="match status" value="1"/>
</dbReference>
<keyword evidence="4" id="KW-0131">Cell cycle</keyword>
<comment type="caution">
    <text evidence="9">The sequence shown here is derived from an EMBL/GenBank/DDBJ whole genome shotgun (WGS) entry which is preliminary data.</text>
</comment>
<dbReference type="PANTHER" id="PTHR10177">
    <property type="entry name" value="CYCLINS"/>
    <property type="match status" value="1"/>
</dbReference>
<gene>
    <name evidence="9" type="ORF">ACJIZ3_023222</name>
</gene>
<dbReference type="GO" id="GO:0051301">
    <property type="term" value="P:cell division"/>
    <property type="evidence" value="ECO:0007669"/>
    <property type="project" value="UniProtKB-KW"/>
</dbReference>
<keyword evidence="10" id="KW-1185">Reference proteome</keyword>
<evidence type="ECO:0000256" key="4">
    <source>
        <dbReference type="ARBA" id="ARBA00023306"/>
    </source>
</evidence>
<dbReference type="AlphaFoldDB" id="A0ABD3TPS2"/>
<proteinExistence type="inferred from homology"/>
<dbReference type="Pfam" id="PF00134">
    <property type="entry name" value="Cyclin_N"/>
    <property type="match status" value="1"/>
</dbReference>